<dbReference type="SUPFAM" id="SSF48239">
    <property type="entry name" value="Terpenoid cyclases/Protein prenyltransferases"/>
    <property type="match status" value="1"/>
</dbReference>
<dbReference type="GO" id="GO:0003824">
    <property type="term" value="F:catalytic activity"/>
    <property type="evidence" value="ECO:0007669"/>
    <property type="project" value="InterPro"/>
</dbReference>
<protein>
    <recommendedName>
        <fullName evidence="3">Prenyltransferase alpha-alpha toroid domain-containing protein</fullName>
    </recommendedName>
</protein>
<sequence length="308" mass="34267">ESQIKAMLKNMIALGILVCAPILSIILVNVNYIEYIDDNEVRFIKDNAVFFTWTHQNDHGLFIEPSLDSNFRAIDSTNFSFASISSSDIVNPNNISNERVKANKPNIFFDYIFEKQNADGSYSDIGGFGNMISTHQAIKTLEIANESYLNNKMEQGDTNNIINYLKNSLKDHGEGFMLIPFLNESDIISTSCAIDLANILNGSNVLENDNISIFINSTWLAGRYKLSNDDLSITTAETTYYGIRAFLGMNMTYTASELGLIGTYFNSTYSIIDGGFSNFIGEPSDVQSTYYALSSLKTLGLGLPLFFD</sequence>
<gene>
    <name evidence="4" type="ORF">S01H4_30146</name>
</gene>
<feature type="domain" description="Prenyltransferase alpha-alpha toroid" evidence="3">
    <location>
        <begin position="264"/>
        <end position="299"/>
    </location>
</feature>
<keyword evidence="2" id="KW-0472">Membrane</keyword>
<feature type="non-terminal residue" evidence="4">
    <location>
        <position position="1"/>
    </location>
</feature>
<feature type="transmembrane region" description="Helical" evidence="2">
    <location>
        <begin position="12"/>
        <end position="33"/>
    </location>
</feature>
<evidence type="ECO:0000256" key="2">
    <source>
        <dbReference type="SAM" id="Phobius"/>
    </source>
</evidence>
<evidence type="ECO:0000259" key="3">
    <source>
        <dbReference type="Pfam" id="PF00432"/>
    </source>
</evidence>
<dbReference type="AlphaFoldDB" id="X1BNW3"/>
<name>X1BNW3_9ZZZZ</name>
<organism evidence="4">
    <name type="scientific">marine sediment metagenome</name>
    <dbReference type="NCBI Taxonomy" id="412755"/>
    <lineage>
        <taxon>unclassified sequences</taxon>
        <taxon>metagenomes</taxon>
        <taxon>ecological metagenomes</taxon>
    </lineage>
</organism>
<feature type="non-terminal residue" evidence="4">
    <location>
        <position position="308"/>
    </location>
</feature>
<dbReference type="InterPro" id="IPR001330">
    <property type="entry name" value="Prenyltrans"/>
</dbReference>
<dbReference type="EMBL" id="BART01015535">
    <property type="protein sequence ID" value="GAG85763.1"/>
    <property type="molecule type" value="Genomic_DNA"/>
</dbReference>
<keyword evidence="1" id="KW-0677">Repeat</keyword>
<dbReference type="Pfam" id="PF00432">
    <property type="entry name" value="Prenyltrans"/>
    <property type="match status" value="2"/>
</dbReference>
<keyword evidence="2" id="KW-0812">Transmembrane</keyword>
<keyword evidence="2" id="KW-1133">Transmembrane helix</keyword>
<feature type="domain" description="Prenyltransferase alpha-alpha toroid" evidence="3">
    <location>
        <begin position="79"/>
        <end position="217"/>
    </location>
</feature>
<dbReference type="InterPro" id="IPR008930">
    <property type="entry name" value="Terpenoid_cyclase/PrenylTrfase"/>
</dbReference>
<reference evidence="4" key="1">
    <citation type="journal article" date="2014" name="Front. Microbiol.">
        <title>High frequency of phylogenetically diverse reductive dehalogenase-homologous genes in deep subseafloor sedimentary metagenomes.</title>
        <authorList>
            <person name="Kawai M."/>
            <person name="Futagami T."/>
            <person name="Toyoda A."/>
            <person name="Takaki Y."/>
            <person name="Nishi S."/>
            <person name="Hori S."/>
            <person name="Arai W."/>
            <person name="Tsubouchi T."/>
            <person name="Morono Y."/>
            <person name="Uchiyama I."/>
            <person name="Ito T."/>
            <person name="Fujiyama A."/>
            <person name="Inagaki F."/>
            <person name="Takami H."/>
        </authorList>
    </citation>
    <scope>NUCLEOTIDE SEQUENCE</scope>
    <source>
        <strain evidence="4">Expedition CK06-06</strain>
    </source>
</reference>
<accession>X1BNW3</accession>
<evidence type="ECO:0000256" key="1">
    <source>
        <dbReference type="ARBA" id="ARBA00022737"/>
    </source>
</evidence>
<evidence type="ECO:0000313" key="4">
    <source>
        <dbReference type="EMBL" id="GAG85763.1"/>
    </source>
</evidence>
<proteinExistence type="predicted"/>
<comment type="caution">
    <text evidence="4">The sequence shown here is derived from an EMBL/GenBank/DDBJ whole genome shotgun (WGS) entry which is preliminary data.</text>
</comment>
<dbReference type="Gene3D" id="1.50.10.20">
    <property type="match status" value="1"/>
</dbReference>